<dbReference type="Pfam" id="PF13365">
    <property type="entry name" value="Trypsin_2"/>
    <property type="match status" value="1"/>
</dbReference>
<organism evidence="3 4">
    <name type="scientific">Actinocorallia longicatena</name>
    <dbReference type="NCBI Taxonomy" id="111803"/>
    <lineage>
        <taxon>Bacteria</taxon>
        <taxon>Bacillati</taxon>
        <taxon>Actinomycetota</taxon>
        <taxon>Actinomycetes</taxon>
        <taxon>Streptosporangiales</taxon>
        <taxon>Thermomonosporaceae</taxon>
        <taxon>Actinocorallia</taxon>
    </lineage>
</organism>
<evidence type="ECO:0000259" key="2">
    <source>
        <dbReference type="Pfam" id="PF20028"/>
    </source>
</evidence>
<feature type="domain" description="vWA-MoxR associated protein middle region 0" evidence="1">
    <location>
        <begin position="222"/>
        <end position="325"/>
    </location>
</feature>
<feature type="domain" description="vWA-MoxR associated protein C-terminal" evidence="2">
    <location>
        <begin position="348"/>
        <end position="586"/>
    </location>
</feature>
<dbReference type="PANTHER" id="PTHR43019">
    <property type="entry name" value="SERINE ENDOPROTEASE DEGS"/>
    <property type="match status" value="1"/>
</dbReference>
<dbReference type="InterPro" id="IPR045450">
    <property type="entry name" value="VMAP_C"/>
</dbReference>
<proteinExistence type="predicted"/>
<keyword evidence="4" id="KW-1185">Reference proteome</keyword>
<dbReference type="InterPro" id="IPR045555">
    <property type="entry name" value="VMAP-M0"/>
</dbReference>
<evidence type="ECO:0000313" key="3">
    <source>
        <dbReference type="EMBL" id="GAA3221639.1"/>
    </source>
</evidence>
<reference evidence="4" key="1">
    <citation type="journal article" date="2019" name="Int. J. Syst. Evol. Microbiol.">
        <title>The Global Catalogue of Microorganisms (GCM) 10K type strain sequencing project: providing services to taxonomists for standard genome sequencing and annotation.</title>
        <authorList>
            <consortium name="The Broad Institute Genomics Platform"/>
            <consortium name="The Broad Institute Genome Sequencing Center for Infectious Disease"/>
            <person name="Wu L."/>
            <person name="Ma J."/>
        </authorList>
    </citation>
    <scope>NUCLEOTIDE SEQUENCE [LARGE SCALE GENOMIC DNA]</scope>
    <source>
        <strain evidence="4">JCM 9377</strain>
    </source>
</reference>
<dbReference type="InterPro" id="IPR009003">
    <property type="entry name" value="Peptidase_S1_PA"/>
</dbReference>
<evidence type="ECO:0000259" key="1">
    <source>
        <dbReference type="Pfam" id="PF19916"/>
    </source>
</evidence>
<evidence type="ECO:0000313" key="4">
    <source>
        <dbReference type="Proteomes" id="UP001501237"/>
    </source>
</evidence>
<comment type="caution">
    <text evidence="3">The sequence shown here is derived from an EMBL/GenBank/DDBJ whole genome shotgun (WGS) entry which is preliminary data.</text>
</comment>
<dbReference type="SUPFAM" id="SSF50494">
    <property type="entry name" value="Trypsin-like serine proteases"/>
    <property type="match status" value="1"/>
</dbReference>
<dbReference type="Pfam" id="PF19916">
    <property type="entry name" value="VMAP-M0"/>
    <property type="match status" value="1"/>
</dbReference>
<sequence length="604" mass="65735">MFRPEQLAEITVEVVQEKARVRGGSGFFVAPGHVLTCAHVVGRGSGADEVQSRVRIRWNGAEYPATVIASAPNRPGGDVWPHPDLALVRLDDPPAGHDCAPLADREPAAGAALHAVGFQTIYSSPAALAPVALEYVGPLEGFHRVKGDEIPRGTSGGPVLDLATGRVCGVAKTSRNDRRVLGGLVVPVHAFTRLFPGLPDDPSWRALPSHIHRSFPLAALLRAEEEDELRALCRILPDPADAEGLYRAAVGDLGPRPHGRLRDLADLVGAVSDTVSRQDGMPALLALLGLLADSAPPHPARRLESLASTVAARIGKAETWTKWRRKEPPPDDRPSLEVWLSPSTGGPRRYRVAVWLCHSDGRTPVMKHAGDVPRTLSQIRSGLGDLLGPHLDEQTAAPHDITIAFVLPRPLLSEPVESWHLGHAYAPLGTQYPVVVRSQDRPKGVRPLWRERWSRLQQQNATGAVELGWIDCREERPNVKSTYQWFLNRKDRVVLALASDMSATRRNAVDAAFNAGVPVVIWRRAACTDHSADTCPGHRFRSAVEPLLTGENLRALPRLVLSLRIEADLAPGEHCGRSIAFLVDDPDRLPMTSVHDLRSPDQEA</sequence>
<protein>
    <recommendedName>
        <fullName evidence="5">Trypsin-like peptidase</fullName>
    </recommendedName>
</protein>
<accession>A0ABP6QEC7</accession>
<gene>
    <name evidence="3" type="ORF">GCM10010468_46900</name>
</gene>
<dbReference type="EMBL" id="BAAAUV010000012">
    <property type="protein sequence ID" value="GAA3221639.1"/>
    <property type="molecule type" value="Genomic_DNA"/>
</dbReference>
<dbReference type="RefSeq" id="WP_344831924.1">
    <property type="nucleotide sequence ID" value="NZ_BAAAUV010000012.1"/>
</dbReference>
<dbReference type="Proteomes" id="UP001501237">
    <property type="component" value="Unassembled WGS sequence"/>
</dbReference>
<dbReference type="PANTHER" id="PTHR43019:SF23">
    <property type="entry name" value="PROTEASE DO-LIKE 5, CHLOROPLASTIC"/>
    <property type="match status" value="1"/>
</dbReference>
<dbReference type="Gene3D" id="2.40.10.120">
    <property type="match status" value="1"/>
</dbReference>
<evidence type="ECO:0008006" key="5">
    <source>
        <dbReference type="Google" id="ProtNLM"/>
    </source>
</evidence>
<dbReference type="Pfam" id="PF20028">
    <property type="entry name" value="VMAP-C"/>
    <property type="match status" value="1"/>
</dbReference>
<name>A0ABP6QEC7_9ACTN</name>